<dbReference type="Pfam" id="PF13443">
    <property type="entry name" value="HTH_26"/>
    <property type="match status" value="1"/>
</dbReference>
<dbReference type="InterPro" id="IPR010982">
    <property type="entry name" value="Lambda_DNA-bd_dom_sf"/>
</dbReference>
<protein>
    <submittedName>
        <fullName evidence="2">Helix-turn-helix transcriptional regulator</fullName>
    </submittedName>
</protein>
<organism evidence="2 3">
    <name type="scientific">Candidatus Aphodoplasma excrementigallinarum</name>
    <dbReference type="NCBI Taxonomy" id="2840673"/>
    <lineage>
        <taxon>Bacteria</taxon>
        <taxon>Bacillati</taxon>
        <taxon>Bacillota</taxon>
        <taxon>Clostridia</taxon>
        <taxon>Eubacteriales</taxon>
        <taxon>Candidatus Aphodoplasma</taxon>
    </lineage>
</organism>
<reference evidence="2" key="2">
    <citation type="journal article" date="2021" name="PeerJ">
        <title>Extensive microbial diversity within the chicken gut microbiome revealed by metagenomics and culture.</title>
        <authorList>
            <person name="Gilroy R."/>
            <person name="Ravi A."/>
            <person name="Getino M."/>
            <person name="Pursley I."/>
            <person name="Horton D.L."/>
            <person name="Alikhan N.F."/>
            <person name="Baker D."/>
            <person name="Gharbi K."/>
            <person name="Hall N."/>
            <person name="Watson M."/>
            <person name="Adriaenssens E.M."/>
            <person name="Foster-Nyarko E."/>
            <person name="Jarju S."/>
            <person name="Secka A."/>
            <person name="Antonio M."/>
            <person name="Oren A."/>
            <person name="Chaudhuri R.R."/>
            <person name="La Ragione R."/>
            <person name="Hildebrand F."/>
            <person name="Pallen M.J."/>
        </authorList>
    </citation>
    <scope>NUCLEOTIDE SEQUENCE</scope>
    <source>
        <strain evidence="2">4920</strain>
    </source>
</reference>
<accession>A0A9D1NHT9</accession>
<dbReference type="SUPFAM" id="SSF47413">
    <property type="entry name" value="lambda repressor-like DNA-binding domains"/>
    <property type="match status" value="1"/>
</dbReference>
<dbReference type="GO" id="GO:0003677">
    <property type="term" value="F:DNA binding"/>
    <property type="evidence" value="ECO:0007669"/>
    <property type="project" value="InterPro"/>
</dbReference>
<reference evidence="2" key="1">
    <citation type="submission" date="2020-10" db="EMBL/GenBank/DDBJ databases">
        <authorList>
            <person name="Gilroy R."/>
        </authorList>
    </citation>
    <scope>NUCLEOTIDE SEQUENCE</scope>
    <source>
        <strain evidence="2">4920</strain>
    </source>
</reference>
<sequence>MIVYDPFWNTIKSKGISTYALIQQFRISSSTIQRIRDNLPLSTVTIDDLCRILDCRIEDIAQYRKENTKQDY</sequence>
<name>A0A9D1NHT9_9FIRM</name>
<evidence type="ECO:0000259" key="1">
    <source>
        <dbReference type="Pfam" id="PF13443"/>
    </source>
</evidence>
<feature type="domain" description="HTH cro/C1-type" evidence="1">
    <location>
        <begin position="8"/>
        <end position="65"/>
    </location>
</feature>
<dbReference type="EMBL" id="DVOF01000133">
    <property type="protein sequence ID" value="HIV02842.1"/>
    <property type="molecule type" value="Genomic_DNA"/>
</dbReference>
<proteinExistence type="predicted"/>
<dbReference type="AlphaFoldDB" id="A0A9D1NHT9"/>
<gene>
    <name evidence="2" type="ORF">IAC74_04650</name>
</gene>
<evidence type="ECO:0000313" key="2">
    <source>
        <dbReference type="EMBL" id="HIV02842.1"/>
    </source>
</evidence>
<dbReference type="InterPro" id="IPR001387">
    <property type="entry name" value="Cro/C1-type_HTH"/>
</dbReference>
<evidence type="ECO:0000313" key="3">
    <source>
        <dbReference type="Proteomes" id="UP000886743"/>
    </source>
</evidence>
<dbReference type="Proteomes" id="UP000886743">
    <property type="component" value="Unassembled WGS sequence"/>
</dbReference>
<comment type="caution">
    <text evidence="2">The sequence shown here is derived from an EMBL/GenBank/DDBJ whole genome shotgun (WGS) entry which is preliminary data.</text>
</comment>